<organism evidence="2 3">
    <name type="scientific">Leptosia nina</name>
    <dbReference type="NCBI Taxonomy" id="320188"/>
    <lineage>
        <taxon>Eukaryota</taxon>
        <taxon>Metazoa</taxon>
        <taxon>Ecdysozoa</taxon>
        <taxon>Arthropoda</taxon>
        <taxon>Hexapoda</taxon>
        <taxon>Insecta</taxon>
        <taxon>Pterygota</taxon>
        <taxon>Neoptera</taxon>
        <taxon>Endopterygota</taxon>
        <taxon>Lepidoptera</taxon>
        <taxon>Glossata</taxon>
        <taxon>Ditrysia</taxon>
        <taxon>Papilionoidea</taxon>
        <taxon>Pieridae</taxon>
        <taxon>Pierinae</taxon>
        <taxon>Leptosia</taxon>
    </lineage>
</organism>
<dbReference type="InterPro" id="IPR011009">
    <property type="entry name" value="Kinase-like_dom_sf"/>
</dbReference>
<reference evidence="2 3" key="1">
    <citation type="submission" date="2023-11" db="EMBL/GenBank/DDBJ databases">
        <authorList>
            <person name="Okamura Y."/>
        </authorList>
    </citation>
    <scope>NUCLEOTIDE SEQUENCE [LARGE SCALE GENOMIC DNA]</scope>
</reference>
<proteinExistence type="predicted"/>
<dbReference type="Pfam" id="PF02958">
    <property type="entry name" value="EcKL"/>
    <property type="match status" value="1"/>
</dbReference>
<dbReference type="Proteomes" id="UP001497472">
    <property type="component" value="Unassembled WGS sequence"/>
</dbReference>
<dbReference type="SMART" id="SM00587">
    <property type="entry name" value="CHK"/>
    <property type="match status" value="1"/>
</dbReference>
<comment type="caution">
    <text evidence="2">The sequence shown here is derived from an EMBL/GenBank/DDBJ whole genome shotgun (WGS) entry which is preliminary data.</text>
</comment>
<protein>
    <recommendedName>
        <fullName evidence="1">CHK kinase-like domain-containing protein</fullName>
    </recommendedName>
</protein>
<feature type="domain" description="CHK kinase-like" evidence="1">
    <location>
        <begin position="116"/>
        <end position="314"/>
    </location>
</feature>
<gene>
    <name evidence="2" type="ORF">LNINA_LOCUS10227</name>
</gene>
<evidence type="ECO:0000313" key="3">
    <source>
        <dbReference type="Proteomes" id="UP001497472"/>
    </source>
</evidence>
<evidence type="ECO:0000313" key="2">
    <source>
        <dbReference type="EMBL" id="CAK1551053.1"/>
    </source>
</evidence>
<dbReference type="InterPro" id="IPR015897">
    <property type="entry name" value="CHK_kinase-like"/>
</dbReference>
<keyword evidence="3" id="KW-1185">Reference proteome</keyword>
<name>A0AAV1JR94_9NEOP</name>
<dbReference type="PANTHER" id="PTHR11012:SF59">
    <property type="entry name" value="CHK KINASE-LIKE DOMAIN-CONTAINING PROTEIN-RELATED"/>
    <property type="match status" value="1"/>
</dbReference>
<dbReference type="Gene3D" id="3.90.1200.10">
    <property type="match status" value="1"/>
</dbReference>
<dbReference type="PANTHER" id="PTHR11012">
    <property type="entry name" value="PROTEIN KINASE-LIKE DOMAIN-CONTAINING"/>
    <property type="match status" value="1"/>
</dbReference>
<evidence type="ECO:0000259" key="1">
    <source>
        <dbReference type="SMART" id="SM00587"/>
    </source>
</evidence>
<sequence>MPLLSQDELKELAAKCGLDRDTVQHDLRKYSSELVGYLGEHLRLHLKVTKRGEEKQVVLFVKCMPRFDVYKAQYLRDNGFFRKEFVLLSSLFSQFPEREGLKKWRPTLLHSREEVLVFEDITQAGYATSDCRKPFTHDETVAAVEAVAKFHAESVIYENKRSKQLERSYKIWEDFSEFLIEPATSQSWRDTGRNGVIDLVKIYSTYKDLKNFSTTAEEIITLLFEEATASMTPSSKYPNVVVHRDVWSNNVLFKTMPGGNKHALIVDYQTALYTNPALDLAALLFINTTKKFRNDFTRKMLDIYYYCLSNVLEGEGIDVSKFMGREELGAAYENSTVFGITQAALILPIANMPDEIKDKYCKSGDKNFDSVSRSHCFIESLVDQQYRDSILELFDDIVERYVLPAIDKY</sequence>
<dbReference type="SUPFAM" id="SSF56112">
    <property type="entry name" value="Protein kinase-like (PK-like)"/>
    <property type="match status" value="1"/>
</dbReference>
<dbReference type="AlphaFoldDB" id="A0AAV1JR94"/>
<dbReference type="InterPro" id="IPR004119">
    <property type="entry name" value="EcKL"/>
</dbReference>
<dbReference type="EMBL" id="CAVLEF010000107">
    <property type="protein sequence ID" value="CAK1551053.1"/>
    <property type="molecule type" value="Genomic_DNA"/>
</dbReference>
<accession>A0AAV1JR94</accession>